<keyword evidence="6 15" id="KW-0812">Transmembrane</keyword>
<keyword evidence="5" id="KW-0444">Lipid biosynthesis</keyword>
<evidence type="ECO:0000256" key="7">
    <source>
        <dbReference type="ARBA" id="ARBA00022832"/>
    </source>
</evidence>
<dbReference type="InterPro" id="IPR007482">
    <property type="entry name" value="Tyr_Pase-like_PTPLA"/>
</dbReference>
<feature type="transmembrane region" description="Helical" evidence="15">
    <location>
        <begin position="127"/>
        <end position="146"/>
    </location>
</feature>
<feature type="transmembrane region" description="Helical" evidence="15">
    <location>
        <begin position="6"/>
        <end position="27"/>
    </location>
</feature>
<keyword evidence="9" id="KW-0443">Lipid metabolism</keyword>
<evidence type="ECO:0000256" key="14">
    <source>
        <dbReference type="SAM" id="MobiDB-lite"/>
    </source>
</evidence>
<dbReference type="GO" id="GO:0030148">
    <property type="term" value="P:sphingolipid biosynthetic process"/>
    <property type="evidence" value="ECO:0007669"/>
    <property type="project" value="TreeGrafter"/>
</dbReference>
<dbReference type="PANTHER" id="PTHR11035:SF3">
    <property type="entry name" value="VERY-LONG-CHAIN (3R)-3-HYDROXYACYL-COA DEHYDRATASE"/>
    <property type="match status" value="1"/>
</dbReference>
<feature type="transmembrane region" description="Helical" evidence="15">
    <location>
        <begin position="197"/>
        <end position="219"/>
    </location>
</feature>
<evidence type="ECO:0000256" key="11">
    <source>
        <dbReference type="ARBA" id="ARBA00023160"/>
    </source>
</evidence>
<evidence type="ECO:0000256" key="12">
    <source>
        <dbReference type="ARBA" id="ARBA00023239"/>
    </source>
</evidence>
<evidence type="ECO:0000256" key="10">
    <source>
        <dbReference type="ARBA" id="ARBA00023136"/>
    </source>
</evidence>
<evidence type="ECO:0000256" key="8">
    <source>
        <dbReference type="ARBA" id="ARBA00022989"/>
    </source>
</evidence>
<dbReference type="GO" id="GO:0005789">
    <property type="term" value="C:endoplasmic reticulum membrane"/>
    <property type="evidence" value="ECO:0007669"/>
    <property type="project" value="TreeGrafter"/>
</dbReference>
<comment type="similarity">
    <text evidence="3">Belongs to the very long-chain fatty acids dehydratase HACD family.</text>
</comment>
<dbReference type="UniPathway" id="UPA00094"/>
<evidence type="ECO:0000256" key="5">
    <source>
        <dbReference type="ARBA" id="ARBA00022516"/>
    </source>
</evidence>
<dbReference type="GO" id="GO:0102158">
    <property type="term" value="F:very-long-chain (3R)-3-hydroxyacyl-CoA dehydratase activity"/>
    <property type="evidence" value="ECO:0007669"/>
    <property type="project" value="UniProtKB-EC"/>
</dbReference>
<keyword evidence="10 15" id="KW-0472">Membrane</keyword>
<accession>A0A7J7INI1</accession>
<protein>
    <recommendedName>
        <fullName evidence="4">very-long-chain (3R)-3-hydroxyacyl-CoA dehydratase</fullName>
        <ecNumber evidence="4">4.2.1.134</ecNumber>
    </recommendedName>
</protein>
<dbReference type="AlphaFoldDB" id="A0A7J7INI1"/>
<evidence type="ECO:0000256" key="1">
    <source>
        <dbReference type="ARBA" id="ARBA00004141"/>
    </source>
</evidence>
<dbReference type="OrthoDB" id="426at2759"/>
<evidence type="ECO:0000256" key="6">
    <source>
        <dbReference type="ARBA" id="ARBA00022692"/>
    </source>
</evidence>
<dbReference type="EMBL" id="VWRR01000003">
    <property type="protein sequence ID" value="KAF6004692.1"/>
    <property type="molecule type" value="Genomic_DNA"/>
</dbReference>
<comment type="catalytic activity">
    <reaction evidence="13">
        <text>a very-long-chain (3R)-3-hydroxyacyl-CoA = a very-long-chain (2E)-enoyl-CoA + H2O</text>
        <dbReference type="Rhea" id="RHEA:45812"/>
        <dbReference type="ChEBI" id="CHEBI:15377"/>
        <dbReference type="ChEBI" id="CHEBI:83728"/>
        <dbReference type="ChEBI" id="CHEBI:85440"/>
        <dbReference type="EC" id="4.2.1.134"/>
    </reaction>
</comment>
<keyword evidence="8 15" id="KW-1133">Transmembrane helix</keyword>
<feature type="transmembrane region" description="Helical" evidence="15">
    <location>
        <begin position="166"/>
        <end position="185"/>
    </location>
</feature>
<gene>
    <name evidence="16" type="ORF">F1559_005063</name>
</gene>
<dbReference type="Proteomes" id="UP000530660">
    <property type="component" value="Unassembled WGS sequence"/>
</dbReference>
<organism evidence="16 17">
    <name type="scientific">Cyanidiococcus yangmingshanensis</name>
    <dbReference type="NCBI Taxonomy" id="2690220"/>
    <lineage>
        <taxon>Eukaryota</taxon>
        <taxon>Rhodophyta</taxon>
        <taxon>Bangiophyceae</taxon>
        <taxon>Cyanidiales</taxon>
        <taxon>Cyanidiaceae</taxon>
        <taxon>Cyanidiococcus</taxon>
    </lineage>
</organism>
<keyword evidence="7" id="KW-0276">Fatty acid metabolism</keyword>
<reference evidence="16 17" key="1">
    <citation type="journal article" date="2020" name="J. Phycol.">
        <title>Comparative genome analysis reveals Cyanidiococcus gen. nov., a new extremophilic red algal genus sister to Cyanidioschyzon (Cyanidioschyzonaceae, Rhodophyta).</title>
        <authorList>
            <person name="Liu S.-L."/>
            <person name="Chiang Y.-R."/>
            <person name="Yoon H.S."/>
            <person name="Fu H.-Y."/>
        </authorList>
    </citation>
    <scope>NUCLEOTIDE SEQUENCE [LARGE SCALE GENOMIC DNA]</scope>
    <source>
        <strain evidence="16 17">THAL066</strain>
    </source>
</reference>
<feature type="transmembrane region" description="Helical" evidence="15">
    <location>
        <begin position="239"/>
        <end position="264"/>
    </location>
</feature>
<evidence type="ECO:0000256" key="9">
    <source>
        <dbReference type="ARBA" id="ARBA00023098"/>
    </source>
</evidence>
<name>A0A7J7INI1_9RHOD</name>
<evidence type="ECO:0000256" key="4">
    <source>
        <dbReference type="ARBA" id="ARBA00013122"/>
    </source>
</evidence>
<evidence type="ECO:0000256" key="13">
    <source>
        <dbReference type="ARBA" id="ARBA00036671"/>
    </source>
</evidence>
<evidence type="ECO:0000256" key="2">
    <source>
        <dbReference type="ARBA" id="ARBA00005194"/>
    </source>
</evidence>
<dbReference type="GO" id="GO:0042761">
    <property type="term" value="P:very long-chain fatty acid biosynthetic process"/>
    <property type="evidence" value="ECO:0007669"/>
    <property type="project" value="TreeGrafter"/>
</dbReference>
<comment type="caution">
    <text evidence="16">The sequence shown here is derived from an EMBL/GenBank/DDBJ whole genome shotgun (WGS) entry which is preliminary data.</text>
</comment>
<evidence type="ECO:0000256" key="15">
    <source>
        <dbReference type="SAM" id="Phobius"/>
    </source>
</evidence>
<dbReference type="Pfam" id="PF04387">
    <property type="entry name" value="PTPLA"/>
    <property type="match status" value="1"/>
</dbReference>
<proteinExistence type="inferred from homology"/>
<evidence type="ECO:0000313" key="16">
    <source>
        <dbReference type="EMBL" id="KAF6004692.1"/>
    </source>
</evidence>
<evidence type="ECO:0000256" key="3">
    <source>
        <dbReference type="ARBA" id="ARBA00007811"/>
    </source>
</evidence>
<keyword evidence="12" id="KW-0456">Lyase</keyword>
<feature type="compositionally biased region" description="Low complexity" evidence="14">
    <location>
        <begin position="287"/>
        <end position="302"/>
    </location>
</feature>
<comment type="pathway">
    <text evidence="2">Lipid metabolism; fatty acid biosynthesis.</text>
</comment>
<comment type="subcellular location">
    <subcellularLocation>
        <location evidence="1">Membrane</location>
        <topology evidence="1">Multi-pass membrane protein</topology>
    </subcellularLocation>
</comment>
<dbReference type="GO" id="GO:0030497">
    <property type="term" value="P:fatty acid elongation"/>
    <property type="evidence" value="ECO:0007669"/>
    <property type="project" value="TreeGrafter"/>
</dbReference>
<keyword evidence="11" id="KW-0275">Fatty acid biosynthesis</keyword>
<feature type="transmembrane region" description="Helical" evidence="15">
    <location>
        <begin position="87"/>
        <end position="115"/>
    </location>
</feature>
<evidence type="ECO:0000313" key="17">
    <source>
        <dbReference type="Proteomes" id="UP000530660"/>
    </source>
</evidence>
<feature type="region of interest" description="Disordered" evidence="14">
    <location>
        <begin position="278"/>
        <end position="302"/>
    </location>
</feature>
<keyword evidence="17" id="KW-1185">Reference proteome</keyword>
<dbReference type="PANTHER" id="PTHR11035">
    <property type="entry name" value="VERY-LONG-CHAIN (3R)-3-HYDROXYACYL-COA DEHYDRATASE"/>
    <property type="match status" value="1"/>
</dbReference>
<dbReference type="EC" id="4.2.1.134" evidence="4"/>
<sequence>MSVKTWLFLYNAALFGGWTWIFMELMVQVGRFWKELCFSGPAGNNLGSLLRLPVVQCSSYVLLGWWSPPPLKVLLGFGDSNWQRFEAHLLGSTLKLLLVFQTVTVLELVHALLGWVRASPSTTALQICSRLFVLWFTIARFASSIAQTANSGYLALLSAWSATEVVRYAYFTVLSYGSMASGGLLSVHELVPTWLTWLRYSMFLVLYPIGVSAEIWSVLRALPLIRETNFLQINMPNRWNFAFDFSLFCSIALLGYIPGLPFLYSHMLKQRTRHLNAASRRSNQKRASSPIAKPSSPKQKAS</sequence>